<proteinExistence type="predicted"/>
<evidence type="ECO:0000256" key="2">
    <source>
        <dbReference type="SAM" id="MobiDB-lite"/>
    </source>
</evidence>
<feature type="compositionally biased region" description="Basic and acidic residues" evidence="2">
    <location>
        <begin position="995"/>
        <end position="1028"/>
    </location>
</feature>
<feature type="region of interest" description="Disordered" evidence="2">
    <location>
        <begin position="1170"/>
        <end position="1198"/>
    </location>
</feature>
<organism evidence="3 4">
    <name type="scientific">Macrostomum lignano</name>
    <dbReference type="NCBI Taxonomy" id="282301"/>
    <lineage>
        <taxon>Eukaryota</taxon>
        <taxon>Metazoa</taxon>
        <taxon>Spiralia</taxon>
        <taxon>Lophotrochozoa</taxon>
        <taxon>Platyhelminthes</taxon>
        <taxon>Rhabditophora</taxon>
        <taxon>Macrostomorpha</taxon>
        <taxon>Macrostomida</taxon>
        <taxon>Macrostomidae</taxon>
        <taxon>Macrostomum</taxon>
    </lineage>
</organism>
<keyword evidence="3" id="KW-1185">Reference proteome</keyword>
<feature type="region of interest" description="Disordered" evidence="2">
    <location>
        <begin position="365"/>
        <end position="390"/>
    </location>
</feature>
<feature type="region of interest" description="Disordered" evidence="2">
    <location>
        <begin position="690"/>
        <end position="725"/>
    </location>
</feature>
<dbReference type="Proteomes" id="UP000095280">
    <property type="component" value="Unplaced"/>
</dbReference>
<feature type="region of interest" description="Disordered" evidence="2">
    <location>
        <begin position="984"/>
        <end position="1036"/>
    </location>
</feature>
<feature type="region of interest" description="Disordered" evidence="2">
    <location>
        <begin position="940"/>
        <end position="972"/>
    </location>
</feature>
<dbReference type="PRINTS" id="PR00194">
    <property type="entry name" value="TROPOMYOSIN"/>
</dbReference>
<dbReference type="SUPFAM" id="SSF57997">
    <property type="entry name" value="Tropomyosin"/>
    <property type="match status" value="1"/>
</dbReference>
<dbReference type="PANTHER" id="PTHR33504:SF1">
    <property type="entry name" value="FAMILY WITH SEQUENCE SIMILARITY 90, MEMBER A1B"/>
    <property type="match status" value="1"/>
</dbReference>
<accession>A0A1I8GSA1</accession>
<evidence type="ECO:0000313" key="4">
    <source>
        <dbReference type="WBParaSite" id="maker-uti_cns_0002902-snap-gene-0.3-mRNA-1"/>
    </source>
</evidence>
<dbReference type="PROSITE" id="PS50096">
    <property type="entry name" value="IQ"/>
    <property type="match status" value="1"/>
</dbReference>
<evidence type="ECO:0000256" key="1">
    <source>
        <dbReference type="ARBA" id="ARBA00023054"/>
    </source>
</evidence>
<keyword evidence="1" id="KW-0175">Coiled coil</keyword>
<feature type="compositionally biased region" description="Low complexity" evidence="2">
    <location>
        <begin position="963"/>
        <end position="972"/>
    </location>
</feature>
<dbReference type="Gene3D" id="1.20.5.170">
    <property type="match status" value="1"/>
</dbReference>
<feature type="compositionally biased region" description="Polar residues" evidence="2">
    <location>
        <begin position="1128"/>
        <end position="1137"/>
    </location>
</feature>
<dbReference type="WBParaSite" id="maker-uti_cns_0002902-snap-gene-0.3-mRNA-1">
    <property type="protein sequence ID" value="maker-uti_cns_0002902-snap-gene-0.3-mRNA-1"/>
    <property type="gene ID" value="maker-uti_cns_0002902-snap-gene-0.3"/>
</dbReference>
<name>A0A1I8GSA1_9PLAT</name>
<feature type="compositionally biased region" description="Basic and acidic residues" evidence="2">
    <location>
        <begin position="1139"/>
        <end position="1150"/>
    </location>
</feature>
<dbReference type="Pfam" id="PF00261">
    <property type="entry name" value="Tropomyosin"/>
    <property type="match status" value="1"/>
</dbReference>
<evidence type="ECO:0000313" key="3">
    <source>
        <dbReference type="Proteomes" id="UP000095280"/>
    </source>
</evidence>
<sequence length="1300" mass="144719">NASDTARNPRRLDRFASEISSDREKQFRICISHLLTQAGQNSANLMISTRVQHPSRCVQLAELQTSWNCSLEDSGTGLGFRIGSTRNGRQNSFVLRDNFWEMIDYVTYRERNGLPSHRDATVPVHCGRFIQQLEHQSLGNVGLQSTHASCNHLLNDELDEQEHVSLFDCEASEQPSLQKGGADPQLLSVLARWSRRHQHAYRYEADVDVGVCVSLTVQSNQAVGPAVTVAPDDVHLVVLVLICVQSLSNNMLQSIRARRLQLDSVQNKTAIFQRPERQSMSSRFNDKTIINQLLQPSICSFVPDSELSGVSRILEQQMQDLAMSEATGDGSGAEPVLVEVTEPAAELQQSLGSGLVPHRCRSVQRRRPVAGQRVGGDSRPDEQLNGGPLAVESRGVQRGLAARIPGARIRGCQQQSSEHELLPELSSQVHRRVSVCELLSACRLSSCTTSRWPFPRGEVQRRGAGLRHQAGVGLGLEQQPDRIPVTVHRGQCSAVRCRSSATSGLTLLRRNCRTLPTLPSMAALFSSGSRFISLAMPSLTDLGLRYANILLIVECMKSSVASGRWPRHLRLDAIVGAFARRPERSAGKTGSAGIARLLRALQQQDEHDELVPLKAGLLHSVPDHLGDVAGSAAGGCGVVLVAGQGLRQGVGQNRLESEAAEALLLFGLHPVGVFQADFLRLAPTAIGKVAQRHQGGPAQQAANNRAPRSESSGRHGSATSEMNRNQAASRIQRAWLGYKNRQVFRLLKCTVAAAEHSLTHEILRKLAPKEADFFSKDQNLLQLKIRFRFDLPGHRLSVKYVTGKGTIRAETDAAAQSAKLMGNRKYYDLMLQDELMRLQHQVADETDVVTVKDFMRLLAVTDETGADMGGKANTWRQLTSQAAPRHTVFRDVFDFLATRRMTQRLQRHLPLLTALPSSQEVRREQLRVLAEVEAPRLTAEDRQRMAARKQKWQAAEGGGMAGGTSRRSSRAVSRANKMRDLYLLSGSDSSQPAGDNHRHDNNNYDEDSWLRRDGPGGEVRGEEGRESLFEDDGDEEEWDEAEAEMLYEWTKELTEALKMAMADLKNRVQTMRNEFEDKTAEIEEIRTKLKEALEALDAEREDQERRVAVLEREIDTASRRLAEAEQQLVDTQDQAELTETERNSREKASNEQEATVDELEIKLKEAKNRLDESSRLLEEESRRLKATEAEADRVEAKADAAEATLDELTRTLADEQEQVKEFEQRCSKASEAEDEQNTAAAQLKTRFAEALERAEAAETELARRDRELERLQEDCRKQDAMAADIESELQAGLQVLEEIK</sequence>
<reference evidence="4" key="1">
    <citation type="submission" date="2016-11" db="UniProtKB">
        <authorList>
            <consortium name="WormBaseParasite"/>
        </authorList>
    </citation>
    <scope>IDENTIFICATION</scope>
</reference>
<protein>
    <submittedName>
        <fullName evidence="4">Pecanex-like protein</fullName>
    </submittedName>
</protein>
<feature type="region of interest" description="Disordered" evidence="2">
    <location>
        <begin position="1121"/>
        <end position="1158"/>
    </location>
</feature>
<dbReference type="InterPro" id="IPR000533">
    <property type="entry name" value="Tropomyosin"/>
</dbReference>
<dbReference type="PANTHER" id="PTHR33504">
    <property type="entry name" value="NADH DEHYDROGENASE (UBIQUINONE) 1 BETA SUBCOMPLEX, 4"/>
    <property type="match status" value="1"/>
</dbReference>